<dbReference type="RefSeq" id="WP_262996421.1">
    <property type="nucleotide sequence ID" value="NZ_JAOTJC010000016.1"/>
</dbReference>
<dbReference type="Pfam" id="PF00392">
    <property type="entry name" value="GntR"/>
    <property type="match status" value="1"/>
</dbReference>
<reference evidence="7" key="1">
    <citation type="submission" date="2023-07" db="EMBL/GenBank/DDBJ databases">
        <title>Study on multiphase classification of strain Alteromonas salexigens isolated from the Yellow Sea.</title>
        <authorList>
            <person name="Sun L."/>
        </authorList>
    </citation>
    <scope>NUCLEOTIDE SEQUENCE [LARGE SCALE GENOMIC DNA]</scope>
    <source>
        <strain evidence="7">ASW11-19</strain>
    </source>
</reference>
<evidence type="ECO:0000313" key="6">
    <source>
        <dbReference type="EMBL" id="MCU7556102.1"/>
    </source>
</evidence>
<organism evidence="6 7">
    <name type="scientific">Alteromonas salexigens</name>
    <dbReference type="NCBI Taxonomy" id="2982530"/>
    <lineage>
        <taxon>Bacteria</taxon>
        <taxon>Pseudomonadati</taxon>
        <taxon>Pseudomonadota</taxon>
        <taxon>Gammaproteobacteria</taxon>
        <taxon>Alteromonadales</taxon>
        <taxon>Alteromonadaceae</taxon>
        <taxon>Alteromonas/Salinimonas group</taxon>
        <taxon>Alteromonas</taxon>
    </lineage>
</organism>
<dbReference type="InterPro" id="IPR000524">
    <property type="entry name" value="Tscrpt_reg_HTH_GntR"/>
</dbReference>
<comment type="caution">
    <text evidence="6">The sequence shown here is derived from an EMBL/GenBank/DDBJ whole genome shotgun (WGS) entry which is preliminary data.</text>
</comment>
<dbReference type="Gene3D" id="1.10.10.10">
    <property type="entry name" value="Winged helix-like DNA-binding domain superfamily/Winged helix DNA-binding domain"/>
    <property type="match status" value="1"/>
</dbReference>
<evidence type="ECO:0000313" key="7">
    <source>
        <dbReference type="Proteomes" id="UP001209257"/>
    </source>
</evidence>
<evidence type="ECO:0000259" key="4">
    <source>
        <dbReference type="Pfam" id="PF00392"/>
    </source>
</evidence>
<dbReference type="InterPro" id="IPR036390">
    <property type="entry name" value="WH_DNA-bd_sf"/>
</dbReference>
<evidence type="ECO:0000256" key="2">
    <source>
        <dbReference type="ARBA" id="ARBA00023125"/>
    </source>
</evidence>
<dbReference type="Proteomes" id="UP001209257">
    <property type="component" value="Unassembled WGS sequence"/>
</dbReference>
<proteinExistence type="predicted"/>
<dbReference type="SUPFAM" id="SSF46785">
    <property type="entry name" value="Winged helix' DNA-binding domain"/>
    <property type="match status" value="1"/>
</dbReference>
<gene>
    <name evidence="6" type="ORF">OCL06_16035</name>
</gene>
<evidence type="ECO:0000256" key="3">
    <source>
        <dbReference type="ARBA" id="ARBA00023163"/>
    </source>
</evidence>
<keyword evidence="2" id="KW-0238">DNA-binding</keyword>
<feature type="domain" description="HTH gntR-type" evidence="4">
    <location>
        <begin position="317"/>
        <end position="365"/>
    </location>
</feature>
<accession>A0ABT2VS05</accession>
<dbReference type="EMBL" id="JAOTJC010000016">
    <property type="protein sequence ID" value="MCU7556102.1"/>
    <property type="molecule type" value="Genomic_DNA"/>
</dbReference>
<protein>
    <submittedName>
        <fullName evidence="6">PIN domain-containing protein</fullName>
    </submittedName>
</protein>
<name>A0ABT2VS05_9ALTE</name>
<dbReference type="InterPro" id="IPR036388">
    <property type="entry name" value="WH-like_DNA-bd_sf"/>
</dbReference>
<evidence type="ECO:0000256" key="1">
    <source>
        <dbReference type="ARBA" id="ARBA00023015"/>
    </source>
</evidence>
<sequence length="386" mass="44971">MEDNADLKMLFKGYYRANDDAVKDIWRDGKIIPDANVLLDLYRYSDDARDAFLNLLNNHNLRVWLPHQAAQEYFQNRPSVINEQSKNYDATLNDINDLYNSFNQKNRHPFLPPNLLGEVEGLFEKLNAHLENSKKSHLQRLNDDEIQSKITEIFGQRVGHPFPSGELNKLFDEGKARYQSKIPPGYEDAQKNDNEKNLVGQQRRYGDLIMWKQIIAYAKEHKTSVILITEDTKDDWWLKSAGRTLSARPELFKEFHDETGQEIQIYRTESFLHNATNYLSENVSEDVIEEIKLIQSEPVFYEAVQRSPSFYDLSEYISTNFKKGDQLPGERIIADAINWNRSGVRENLVRLDTMGYVEIEHGKKTKLIENLPSVSLDMRGKHKKNE</sequence>
<keyword evidence="3" id="KW-0804">Transcription</keyword>
<keyword evidence="7" id="KW-1185">Reference proteome</keyword>
<dbReference type="Pfam" id="PF18476">
    <property type="entry name" value="PIN_8"/>
    <property type="match status" value="1"/>
</dbReference>
<evidence type="ECO:0000259" key="5">
    <source>
        <dbReference type="Pfam" id="PF18476"/>
    </source>
</evidence>
<feature type="domain" description="PIN like" evidence="5">
    <location>
        <begin position="31"/>
        <end position="251"/>
    </location>
</feature>
<keyword evidence="1" id="KW-0805">Transcription regulation</keyword>
<dbReference type="InterPro" id="IPR041578">
    <property type="entry name" value="PIN_8"/>
</dbReference>